<feature type="compositionally biased region" description="Polar residues" evidence="1">
    <location>
        <begin position="23"/>
        <end position="35"/>
    </location>
</feature>
<dbReference type="OrthoDB" id="277625at2759"/>
<dbReference type="OMA" id="EVMWALY"/>
<gene>
    <name evidence="2" type="ORF">TraAM80_00860</name>
</gene>
<name>A0A3R7NTQ6_TRYRA</name>
<proteinExistence type="predicted"/>
<dbReference type="CDD" id="cd23675">
    <property type="entry name" value="KPAF2"/>
    <property type="match status" value="1"/>
</dbReference>
<dbReference type="VEuPathDB" id="TriTrypDB:TRSC58_03755"/>
<sequence>MRRCFAGPSCRFALSVGMRRCSTASSGKDSLQSPRRSPKKKAESFGVDQIKLDLALNLHEMDFDAMVKATRAALAKERMRKETLVGDALHTSEVISSWEKDVSSSAASSSPAPSDAAINPSAAATADFGGVGSSKPMDSQMVCGIVNARGAHTTNSFAVLREQRKAEGARYGLMDALRDCLLSGNWVKAVHMFETAVETSCKAVQTSVPVAAGATSGARDIFEALRRINATTPPGFPANSSSRYPGVLRWNGGHFYLLLKLLLSKHRVTEAERVWDVMKRIGFVEFHMNAHTLNQCMTLVRKTTLPDIVSPLKEDHANTEERLKAFRTTFLLEFEEWAKRKGFSLDGRNKQLTRVAHLAEFVKHGKKGGEDKGEVDLLNGEGLKVGDFSGLLRRCHSEESTERVLQMMDKLQVPRDGQVFAALIAALRQSHYRLTAQDETDAVSTTKEEYDAHRRQRFVRAFQWFEACPENERTADVYNEMLQLARGDEAADKKFQELLLEFRGAPLSLANTAASAPAPVEDTTKKNIMDDENEVRLLPPRWRVIPNGRTYEVLVSHCKYRQEWQTLWALYDEAMERCVKGTQRLYQVLLDVAKHHPPQGRDSNAVVMELYEDMKGRGIDVTGIKTTVNVVNAWCATRRKRRW</sequence>
<dbReference type="EMBL" id="MKGL01000016">
    <property type="protein sequence ID" value="RNF11532.1"/>
    <property type="molecule type" value="Genomic_DNA"/>
</dbReference>
<evidence type="ECO:0000313" key="2">
    <source>
        <dbReference type="EMBL" id="RNF11532.1"/>
    </source>
</evidence>
<dbReference type="Gene3D" id="1.25.40.10">
    <property type="entry name" value="Tetratricopeptide repeat domain"/>
    <property type="match status" value="1"/>
</dbReference>
<evidence type="ECO:0000313" key="3">
    <source>
        <dbReference type="Proteomes" id="UP000283634"/>
    </source>
</evidence>
<evidence type="ECO:0000256" key="1">
    <source>
        <dbReference type="SAM" id="MobiDB-lite"/>
    </source>
</evidence>
<accession>A0A3R7NTQ6</accession>
<comment type="caution">
    <text evidence="2">The sequence shown here is derived from an EMBL/GenBank/DDBJ whole genome shotgun (WGS) entry which is preliminary data.</text>
</comment>
<dbReference type="RefSeq" id="XP_029242242.1">
    <property type="nucleotide sequence ID" value="XM_029377923.1"/>
</dbReference>
<dbReference type="GeneID" id="40324793"/>
<feature type="region of interest" description="Disordered" evidence="1">
    <location>
        <begin position="23"/>
        <end position="44"/>
    </location>
</feature>
<organism evidence="2 3">
    <name type="scientific">Trypanosoma rangeli</name>
    <dbReference type="NCBI Taxonomy" id="5698"/>
    <lineage>
        <taxon>Eukaryota</taxon>
        <taxon>Discoba</taxon>
        <taxon>Euglenozoa</taxon>
        <taxon>Kinetoplastea</taxon>
        <taxon>Metakinetoplastina</taxon>
        <taxon>Trypanosomatida</taxon>
        <taxon>Trypanosomatidae</taxon>
        <taxon>Trypanosoma</taxon>
        <taxon>Herpetosoma</taxon>
    </lineage>
</organism>
<dbReference type="Proteomes" id="UP000283634">
    <property type="component" value="Unassembled WGS sequence"/>
</dbReference>
<keyword evidence="3" id="KW-1185">Reference proteome</keyword>
<dbReference type="InterPro" id="IPR011990">
    <property type="entry name" value="TPR-like_helical_dom_sf"/>
</dbReference>
<dbReference type="AlphaFoldDB" id="A0A3R7NTQ6"/>
<protein>
    <submittedName>
        <fullName evidence="2">Polyadenylation/uridylation factor 2</fullName>
    </submittedName>
</protein>
<reference evidence="2 3" key="1">
    <citation type="journal article" date="2018" name="BMC Genomics">
        <title>Genomic comparison of Trypanosoma conorhini and Trypanosoma rangeli to Trypanosoma cruzi strains of high and low virulence.</title>
        <authorList>
            <person name="Bradwell K.R."/>
            <person name="Koparde V.N."/>
            <person name="Matveyev A.V."/>
            <person name="Serrano M.G."/>
            <person name="Alves J.M."/>
            <person name="Parikh H."/>
            <person name="Huang B."/>
            <person name="Lee V."/>
            <person name="Espinosa-Alvarez O."/>
            <person name="Ortiz P.A."/>
            <person name="Costa-Martins A.G."/>
            <person name="Teixeira M.M."/>
            <person name="Buck G.A."/>
        </authorList>
    </citation>
    <scope>NUCLEOTIDE SEQUENCE [LARGE SCALE GENOMIC DNA]</scope>
    <source>
        <strain evidence="2 3">AM80</strain>
    </source>
</reference>